<feature type="compositionally biased region" description="Polar residues" evidence="1">
    <location>
        <begin position="1"/>
        <end position="21"/>
    </location>
</feature>
<dbReference type="Gene3D" id="3.40.50.1820">
    <property type="entry name" value="alpha/beta hydrolase"/>
    <property type="match status" value="1"/>
</dbReference>
<sequence length="284" mass="29877">MSRSATCGSSAQDSDPLSTDPTGLEVIRTDAENPRATIVLVHGAWHGAWCWHDGFAQQLAAAGISTVAPSLRGHAGSADGVRLNRMRMRDYVDDVASVVASCDAPPFLAGHSMGGGVVQGFLARNGAPPIAGAALLASMPPRGVIGVTTKVALHHPANFLAANATLNLGRLVRSPEQVRELFFSANAPDTVVESTTYRTQSESYLAFLDMLVLDRPKPRPLDVPLLVLGATDDTIFPPADVAATAKAWGTEPVMVSGIAHDVMLDPGWKRVAETLASWVLAQLA</sequence>
<evidence type="ECO:0000313" key="4">
    <source>
        <dbReference type="Proteomes" id="UP000277094"/>
    </source>
</evidence>
<reference evidence="3 4" key="1">
    <citation type="submission" date="2018-11" db="EMBL/GenBank/DDBJ databases">
        <authorList>
            <person name="Li F."/>
        </authorList>
    </citation>
    <scope>NUCLEOTIDE SEQUENCE [LARGE SCALE GENOMIC DNA]</scope>
    <source>
        <strain evidence="3 4">KIS18-7</strain>
    </source>
</reference>
<feature type="region of interest" description="Disordered" evidence="1">
    <location>
        <begin position="1"/>
        <end position="23"/>
    </location>
</feature>
<keyword evidence="4" id="KW-1185">Reference proteome</keyword>
<dbReference type="OrthoDB" id="9773549at2"/>
<dbReference type="SUPFAM" id="SSF53474">
    <property type="entry name" value="alpha/beta-Hydrolases"/>
    <property type="match status" value="1"/>
</dbReference>
<evidence type="ECO:0000313" key="3">
    <source>
        <dbReference type="EMBL" id="RNL80847.1"/>
    </source>
</evidence>
<comment type="caution">
    <text evidence="3">The sequence shown here is derived from an EMBL/GenBank/DDBJ whole genome shotgun (WGS) entry which is preliminary data.</text>
</comment>
<protein>
    <submittedName>
        <fullName evidence="3">Alpha/beta fold hydrolase</fullName>
    </submittedName>
</protein>
<dbReference type="InterPro" id="IPR029058">
    <property type="entry name" value="AB_hydrolase_fold"/>
</dbReference>
<dbReference type="PANTHER" id="PTHR42886">
    <property type="entry name" value="RE40534P-RELATED"/>
    <property type="match status" value="1"/>
</dbReference>
<dbReference type="PANTHER" id="PTHR42886:SF42">
    <property type="entry name" value="ALPHA_BETA-HYDROLASES SUPERFAMILY PROTEIN"/>
    <property type="match status" value="1"/>
</dbReference>
<dbReference type="Pfam" id="PF12697">
    <property type="entry name" value="Abhydrolase_6"/>
    <property type="match status" value="1"/>
</dbReference>
<dbReference type="AlphaFoldDB" id="A0A3N0DZ25"/>
<dbReference type="GO" id="GO:0006654">
    <property type="term" value="P:phosphatidic acid biosynthetic process"/>
    <property type="evidence" value="ECO:0007669"/>
    <property type="project" value="TreeGrafter"/>
</dbReference>
<evidence type="ECO:0000259" key="2">
    <source>
        <dbReference type="Pfam" id="PF12697"/>
    </source>
</evidence>
<dbReference type="InterPro" id="IPR000073">
    <property type="entry name" value="AB_hydrolase_1"/>
</dbReference>
<feature type="domain" description="AB hydrolase-1" evidence="2">
    <location>
        <begin position="38"/>
        <end position="266"/>
    </location>
</feature>
<name>A0A3N0DZ25_9ACTN</name>
<dbReference type="EMBL" id="RJSG01000001">
    <property type="protein sequence ID" value="RNL80847.1"/>
    <property type="molecule type" value="Genomic_DNA"/>
</dbReference>
<accession>A0A3N0DZ25</accession>
<dbReference type="GO" id="GO:0052689">
    <property type="term" value="F:carboxylic ester hydrolase activity"/>
    <property type="evidence" value="ECO:0007669"/>
    <property type="project" value="TreeGrafter"/>
</dbReference>
<evidence type="ECO:0000256" key="1">
    <source>
        <dbReference type="SAM" id="MobiDB-lite"/>
    </source>
</evidence>
<dbReference type="Proteomes" id="UP000277094">
    <property type="component" value="Unassembled WGS sequence"/>
</dbReference>
<organism evidence="3 4">
    <name type="scientific">Nocardioides marmorisolisilvae</name>
    <dbReference type="NCBI Taxonomy" id="1542737"/>
    <lineage>
        <taxon>Bacteria</taxon>
        <taxon>Bacillati</taxon>
        <taxon>Actinomycetota</taxon>
        <taxon>Actinomycetes</taxon>
        <taxon>Propionibacteriales</taxon>
        <taxon>Nocardioidaceae</taxon>
        <taxon>Nocardioides</taxon>
    </lineage>
</organism>
<dbReference type="GO" id="GO:0042171">
    <property type="term" value="F:lysophosphatidic acid acyltransferase activity"/>
    <property type="evidence" value="ECO:0007669"/>
    <property type="project" value="TreeGrafter"/>
</dbReference>
<keyword evidence="3" id="KW-0378">Hydrolase</keyword>
<dbReference type="GO" id="GO:0055088">
    <property type="term" value="P:lipid homeostasis"/>
    <property type="evidence" value="ECO:0007669"/>
    <property type="project" value="TreeGrafter"/>
</dbReference>
<proteinExistence type="predicted"/>
<gene>
    <name evidence="3" type="ORF">EFL95_00205</name>
</gene>